<organism evidence="2">
    <name type="scientific">Gongylonema pulchrum</name>
    <dbReference type="NCBI Taxonomy" id="637853"/>
    <lineage>
        <taxon>Eukaryota</taxon>
        <taxon>Metazoa</taxon>
        <taxon>Ecdysozoa</taxon>
        <taxon>Nematoda</taxon>
        <taxon>Chromadorea</taxon>
        <taxon>Rhabditida</taxon>
        <taxon>Spirurina</taxon>
        <taxon>Spiruromorpha</taxon>
        <taxon>Spiruroidea</taxon>
        <taxon>Gongylonematidae</taxon>
        <taxon>Gongylonema</taxon>
    </lineage>
</organism>
<dbReference type="WBParaSite" id="GPUH_0000175701-mRNA-1">
    <property type="protein sequence ID" value="GPUH_0000175701-mRNA-1"/>
    <property type="gene ID" value="GPUH_0000175701"/>
</dbReference>
<feature type="region of interest" description="Disordered" evidence="1">
    <location>
        <begin position="14"/>
        <end position="35"/>
    </location>
</feature>
<name>A0A183CZ62_9BILA</name>
<dbReference type="AlphaFoldDB" id="A0A183CZ62"/>
<evidence type="ECO:0000256" key="1">
    <source>
        <dbReference type="SAM" id="MobiDB-lite"/>
    </source>
</evidence>
<proteinExistence type="predicted"/>
<sequence>LFSTLVDTIKAAKSSDSIEDASRSPTPRKRMSSVVAEKVPGGRRLSGIISKMRSRENSLHCGPPQQRYANGDLFWNPFENENAEYDEAQQLLTPERSPRYESNVRRVSSPSSMSDDYSRYRMFKNF</sequence>
<reference evidence="2" key="1">
    <citation type="submission" date="2016-06" db="UniProtKB">
        <authorList>
            <consortium name="WormBaseParasite"/>
        </authorList>
    </citation>
    <scope>IDENTIFICATION</scope>
</reference>
<protein>
    <submittedName>
        <fullName evidence="2">AGC-kinase C-terminal domain-containing protein</fullName>
    </submittedName>
</protein>
<evidence type="ECO:0000313" key="2">
    <source>
        <dbReference type="WBParaSite" id="GPUH_0000175701-mRNA-1"/>
    </source>
</evidence>
<accession>A0A183CZ62</accession>